<organism evidence="4">
    <name type="scientific">Heterosigma akashiwo</name>
    <name type="common">Chromophytic alga</name>
    <name type="synonym">Heterosigma carterae</name>
    <dbReference type="NCBI Taxonomy" id="2829"/>
    <lineage>
        <taxon>Eukaryota</taxon>
        <taxon>Sar</taxon>
        <taxon>Stramenopiles</taxon>
        <taxon>Ochrophyta</taxon>
        <taxon>Raphidophyceae</taxon>
        <taxon>Chattonellales</taxon>
        <taxon>Chattonellaceae</taxon>
        <taxon>Heterosigma</taxon>
    </lineage>
</organism>
<comment type="subunit">
    <text evidence="1">Heterohexamer.</text>
</comment>
<keyword evidence="1" id="KW-1015">Disulfide bond</keyword>
<name>A0A6S9DQ42_HETAK</name>
<keyword evidence="1" id="KW-0811">Translocation</keyword>
<dbReference type="EMBL" id="HBIU01000266">
    <property type="protein sequence ID" value="CAE0619298.1"/>
    <property type="molecule type" value="Transcribed_RNA"/>
</dbReference>
<evidence type="ECO:0000313" key="4">
    <source>
        <dbReference type="EMBL" id="CAE0619298.1"/>
    </source>
</evidence>
<accession>A0A6S9DQ42</accession>
<dbReference type="InterPro" id="IPR004217">
    <property type="entry name" value="Tim10-like"/>
</dbReference>
<keyword evidence="1" id="KW-0496">Mitochondrion</keyword>
<keyword evidence="1" id="KW-0813">Transport</keyword>
<comment type="similarity">
    <text evidence="1">Belongs to the small Tim family.</text>
</comment>
<dbReference type="GO" id="GO:0005743">
    <property type="term" value="C:mitochondrial inner membrane"/>
    <property type="evidence" value="ECO:0007669"/>
    <property type="project" value="UniProtKB-SubCell"/>
</dbReference>
<dbReference type="AlphaFoldDB" id="A0A6S9DQ42"/>
<proteinExistence type="inferred from homology"/>
<dbReference type="GO" id="GO:0015031">
    <property type="term" value="P:protein transport"/>
    <property type="evidence" value="ECO:0007669"/>
    <property type="project" value="UniProtKB-KW"/>
</dbReference>
<comment type="domain">
    <text evidence="1">The twin CX3C motif contains 4 conserved Cys residues that form 2 disulfide bonds in the mitochondrial intermembrane space.</text>
</comment>
<keyword evidence="1" id="KW-0143">Chaperone</keyword>
<keyword evidence="1" id="KW-0999">Mitochondrion inner membrane</keyword>
<dbReference type="SUPFAM" id="SSF144122">
    <property type="entry name" value="Tim10-like"/>
    <property type="match status" value="1"/>
</dbReference>
<dbReference type="Gene3D" id="1.10.287.810">
    <property type="entry name" value="Mitochondrial import inner membrane translocase subunit tim13 like domains"/>
    <property type="match status" value="1"/>
</dbReference>
<feature type="compositionally biased region" description="Basic and acidic residues" evidence="2">
    <location>
        <begin position="7"/>
        <end position="16"/>
    </location>
</feature>
<comment type="subcellular location">
    <subcellularLocation>
        <location evidence="1">Mitochondrion inner membrane</location>
        <topology evidence="1">Peripheral membrane protein</topology>
        <orientation evidence="1">Intermembrane side</orientation>
    </subcellularLocation>
</comment>
<dbReference type="InterPro" id="IPR035427">
    <property type="entry name" value="Tim10-like_dom_sf"/>
</dbReference>
<evidence type="ECO:0000259" key="3">
    <source>
        <dbReference type="Pfam" id="PF02953"/>
    </source>
</evidence>
<reference evidence="4" key="1">
    <citation type="submission" date="2021-01" db="EMBL/GenBank/DDBJ databases">
        <authorList>
            <person name="Corre E."/>
            <person name="Pelletier E."/>
            <person name="Niang G."/>
            <person name="Scheremetjew M."/>
            <person name="Finn R."/>
            <person name="Kale V."/>
            <person name="Holt S."/>
            <person name="Cochrane G."/>
            <person name="Meng A."/>
            <person name="Brown T."/>
            <person name="Cohen L."/>
        </authorList>
    </citation>
    <scope>NUCLEOTIDE SEQUENCE</scope>
    <source>
        <strain evidence="4">CCMP3107</strain>
    </source>
</reference>
<feature type="region of interest" description="Disordered" evidence="2">
    <location>
        <begin position="1"/>
        <end position="49"/>
    </location>
</feature>
<evidence type="ECO:0000256" key="1">
    <source>
        <dbReference type="RuleBase" id="RU367043"/>
    </source>
</evidence>
<keyword evidence="1" id="KW-0472">Membrane</keyword>
<gene>
    <name evidence="4" type="ORF">HAKA00212_LOCUS80</name>
</gene>
<evidence type="ECO:0000256" key="2">
    <source>
        <dbReference type="SAM" id="MobiDB-lite"/>
    </source>
</evidence>
<comment type="function">
    <text evidence="1">Mitochondrial intermembrane chaperone that participates in the import and insertion of some multi-pass transmembrane proteins into the mitochondrial inner membrane. Also required for the transfer of beta-barrel precursors from the TOM complex to the sorting and assembly machinery (SAM complex) of the outer membrane. Acts as a chaperone-like protein that protects the hydrophobic precursors from aggregation and guide them through the mitochondrial intermembrane space.</text>
</comment>
<sequence length="124" mass="13672">MSWFRKSKQEEPKSEFSSDSGFNVDNGFDQGSGADFSSHDVSVGVGSSKPISQNQLQELVQQEQQRALIQTVVAKLTEIAHDKCVGKPSSSLSSSEQACIHSVVSKYLDTSEFVLGRMMKQQQR</sequence>
<feature type="domain" description="Tim10-like" evidence="3">
    <location>
        <begin position="60"/>
        <end position="119"/>
    </location>
</feature>
<keyword evidence="1" id="KW-0653">Protein transport</keyword>
<protein>
    <recommendedName>
        <fullName evidence="1">Mitochondrial import inner membrane translocase subunit</fullName>
    </recommendedName>
</protein>
<dbReference type="Pfam" id="PF02953">
    <property type="entry name" value="zf-Tim10_DDP"/>
    <property type="match status" value="1"/>
</dbReference>